<name>A0A3P7LZZ9_STRVU</name>
<dbReference type="AlphaFoldDB" id="A0A3P7LZZ9"/>
<dbReference type="OrthoDB" id="5835629at2759"/>
<keyword evidence="2" id="KW-1185">Reference proteome</keyword>
<evidence type="ECO:0000313" key="2">
    <source>
        <dbReference type="Proteomes" id="UP000270094"/>
    </source>
</evidence>
<protein>
    <submittedName>
        <fullName evidence="1">Uncharacterized protein</fullName>
    </submittedName>
</protein>
<dbReference type="Proteomes" id="UP000270094">
    <property type="component" value="Unassembled WGS sequence"/>
</dbReference>
<sequence>MWGIVPYPSQNFYFREREFTYVLEGSTANQPTRFRVLYRGPLSTHTVTDEDIVHLRVQSINRKNVASDFSEVITLVREPELVITKPAQLPSASDFSEVITLVREPELVITKPAQLPSAVIEGYGKGAIRVTWTAPKIVIPPTATLMFELRRIDDKSEIVYSGSEPTCRIEGLTSRQHVEVQDNVDVEGSRSIAGYSLSCSLQPNYERA</sequence>
<dbReference type="EMBL" id="UYYB01132248">
    <property type="protein sequence ID" value="VDM84692.1"/>
    <property type="molecule type" value="Genomic_DNA"/>
</dbReference>
<organism evidence="1 2">
    <name type="scientific">Strongylus vulgaris</name>
    <name type="common">Blood worm</name>
    <dbReference type="NCBI Taxonomy" id="40348"/>
    <lineage>
        <taxon>Eukaryota</taxon>
        <taxon>Metazoa</taxon>
        <taxon>Ecdysozoa</taxon>
        <taxon>Nematoda</taxon>
        <taxon>Chromadorea</taxon>
        <taxon>Rhabditida</taxon>
        <taxon>Rhabditina</taxon>
        <taxon>Rhabditomorpha</taxon>
        <taxon>Strongyloidea</taxon>
        <taxon>Strongylidae</taxon>
        <taxon>Strongylus</taxon>
    </lineage>
</organism>
<proteinExistence type="predicted"/>
<reference evidence="1 2" key="1">
    <citation type="submission" date="2018-11" db="EMBL/GenBank/DDBJ databases">
        <authorList>
            <consortium name="Pathogen Informatics"/>
        </authorList>
    </citation>
    <scope>NUCLEOTIDE SEQUENCE [LARGE SCALE GENOMIC DNA]</scope>
</reference>
<evidence type="ECO:0000313" key="1">
    <source>
        <dbReference type="EMBL" id="VDM84692.1"/>
    </source>
</evidence>
<gene>
    <name evidence="1" type="ORF">SVUK_LOCUS19690</name>
</gene>
<accession>A0A3P7LZZ9</accession>